<dbReference type="InterPro" id="IPR050600">
    <property type="entry name" value="SETD3_SETD6_MTase"/>
</dbReference>
<comment type="similarity">
    <text evidence="7">Belongs to the class V-like SAM-binding methyltransferase superfamily. SETD3 actin-histidine methyltransferase family.</text>
</comment>
<evidence type="ECO:0000256" key="7">
    <source>
        <dbReference type="PROSITE-ProRule" id="PRU00898"/>
    </source>
</evidence>
<dbReference type="InterPro" id="IPR001214">
    <property type="entry name" value="SET_dom"/>
</dbReference>
<dbReference type="Pfam" id="PF09273">
    <property type="entry name" value="Rubis-subs-bind"/>
    <property type="match status" value="1"/>
</dbReference>
<dbReference type="EC" id="2.1.1.85" evidence="7"/>
<feature type="compositionally biased region" description="Basic residues" evidence="8">
    <location>
        <begin position="557"/>
        <end position="574"/>
    </location>
</feature>
<dbReference type="OrthoDB" id="441812at2759"/>
<accession>A0A8J4V607</accession>
<dbReference type="InterPro" id="IPR025785">
    <property type="entry name" value="SETD3"/>
</dbReference>
<dbReference type="PANTHER" id="PTHR13271">
    <property type="entry name" value="UNCHARACTERIZED PUTATIVE METHYLTRANSFERASE"/>
    <property type="match status" value="1"/>
</dbReference>
<evidence type="ECO:0000256" key="6">
    <source>
        <dbReference type="ARBA" id="ARBA00023203"/>
    </source>
</evidence>
<dbReference type="GO" id="GO:0003779">
    <property type="term" value="F:actin binding"/>
    <property type="evidence" value="ECO:0007669"/>
    <property type="project" value="UniProtKB-KW"/>
</dbReference>
<dbReference type="SUPFAM" id="SSF81822">
    <property type="entry name" value="RuBisCo LSMT C-terminal, substrate-binding domain"/>
    <property type="match status" value="1"/>
</dbReference>
<dbReference type="AlphaFoldDB" id="A0A8J4V607"/>
<name>A0A8J4V607_9MYCE</name>
<dbReference type="CDD" id="cd19176">
    <property type="entry name" value="SET_SETD3"/>
    <property type="match status" value="1"/>
</dbReference>
<feature type="domain" description="SET" evidence="9">
    <location>
        <begin position="91"/>
        <end position="305"/>
    </location>
</feature>
<dbReference type="PANTHER" id="PTHR13271:SF47">
    <property type="entry name" value="ACTIN-HISTIDINE N-METHYLTRANSFERASE"/>
    <property type="match status" value="1"/>
</dbReference>
<evidence type="ECO:0000259" key="9">
    <source>
        <dbReference type="PROSITE" id="PS50280"/>
    </source>
</evidence>
<feature type="region of interest" description="Disordered" evidence="8">
    <location>
        <begin position="501"/>
        <end position="574"/>
    </location>
</feature>
<dbReference type="SUPFAM" id="SSF82199">
    <property type="entry name" value="SET domain"/>
    <property type="match status" value="1"/>
</dbReference>
<keyword evidence="3 7" id="KW-0489">Methyltransferase</keyword>
<feature type="region of interest" description="Disordered" evidence="8">
    <location>
        <begin position="390"/>
        <end position="409"/>
    </location>
</feature>
<keyword evidence="2" id="KW-0963">Cytoplasm</keyword>
<dbReference type="InterPro" id="IPR015353">
    <property type="entry name" value="Rubisco_LSMT_subst-bd"/>
</dbReference>
<reference evidence="10" key="1">
    <citation type="submission" date="2020-01" db="EMBL/GenBank/DDBJ databases">
        <title>Development of genomics and gene disruption for Polysphondylium violaceum indicates a role for the polyketide synthase stlB in stalk morphogenesis.</title>
        <authorList>
            <person name="Narita B."/>
            <person name="Kawabe Y."/>
            <person name="Kin K."/>
            <person name="Saito T."/>
            <person name="Gibbs R."/>
            <person name="Kuspa A."/>
            <person name="Muzny D."/>
            <person name="Queller D."/>
            <person name="Richards S."/>
            <person name="Strassman J."/>
            <person name="Sucgang R."/>
            <person name="Worley K."/>
            <person name="Schaap P."/>
        </authorList>
    </citation>
    <scope>NUCLEOTIDE SEQUENCE</scope>
    <source>
        <strain evidence="10">QSvi11</strain>
    </source>
</reference>
<protein>
    <recommendedName>
        <fullName evidence="7">protein-histidine N-methyltransferase</fullName>
        <ecNumber evidence="7">2.1.1.85</ecNumber>
    </recommendedName>
</protein>
<dbReference type="GO" id="GO:0032259">
    <property type="term" value="P:methylation"/>
    <property type="evidence" value="ECO:0007669"/>
    <property type="project" value="UniProtKB-KW"/>
</dbReference>
<dbReference type="Gene3D" id="3.90.1420.10">
    <property type="entry name" value="Rubisco LSMT, substrate-binding domain"/>
    <property type="match status" value="1"/>
</dbReference>
<sequence>MIKAIAGIKSLIGEINETEKNLGMNCNYQQFERTFASVQKLIQAQNAMNQLKKTTTTAPVTSTKSDKAKEQELIDQFMDWMKKNGFDESKCSVKVGRNLNEGTGLVATKEIKEGEVFVEVPKELFITEQTAIKSLGEGILKERFFQMVPNMLVVLQLIKESLNEKSFWAPYINLLPKTYNTAIYFTLDDFKQLEGSNIQLEAMRSYRSSLRQYCYLYEFFANNPGFIQTNVFTWELFAWGVGAVMSRQNAVPVGTHYNQTALIPFWDFANHTPNGKITTYFEGPGITASALKNYKPGEQVFIYYGDRDNTHLLLYSGFSVKTNLNDNCLFSMQLENDDLKHDKIHILEERGLNDNMSIKFSPNPAVHQIPQEAIPFYRVASLNEKQTQSIAPKHDGGHNHHHHHHSANCGHDISLKKEAFDVLDEQSEKAAFTSLLNDMKLKLKSYPTTLAQDEDQLKQNPPAFTRFILYAKISEKKILERNIKYVESLIEKGVLNANLPIPDFSQQSSSHGHSHGGNDHGHSHGGNDHGHSHGGNDHGHSHGGGDHGHSHSGPSHGHSHGGNHGHQHGANCKH</sequence>
<dbReference type="GO" id="GO:0018064">
    <property type="term" value="F:protein-L-histidine N-tele-methyltransferase activity"/>
    <property type="evidence" value="ECO:0007669"/>
    <property type="project" value="UniProtKB-EC"/>
</dbReference>
<dbReference type="GO" id="GO:0005737">
    <property type="term" value="C:cytoplasm"/>
    <property type="evidence" value="ECO:0007669"/>
    <property type="project" value="UniProtKB-SubCell"/>
</dbReference>
<evidence type="ECO:0000256" key="4">
    <source>
        <dbReference type="ARBA" id="ARBA00022679"/>
    </source>
</evidence>
<organism evidence="10 11">
    <name type="scientific">Polysphondylium violaceum</name>
    <dbReference type="NCBI Taxonomy" id="133409"/>
    <lineage>
        <taxon>Eukaryota</taxon>
        <taxon>Amoebozoa</taxon>
        <taxon>Evosea</taxon>
        <taxon>Eumycetozoa</taxon>
        <taxon>Dictyostelia</taxon>
        <taxon>Dictyosteliales</taxon>
        <taxon>Dictyosteliaceae</taxon>
        <taxon>Polysphondylium</taxon>
    </lineage>
</organism>
<proteinExistence type="inferred from homology"/>
<evidence type="ECO:0000313" key="10">
    <source>
        <dbReference type="EMBL" id="KAF2078643.1"/>
    </source>
</evidence>
<dbReference type="EMBL" id="AJWJ01000001">
    <property type="protein sequence ID" value="KAF2078643.1"/>
    <property type="molecule type" value="Genomic_DNA"/>
</dbReference>
<evidence type="ECO:0000313" key="11">
    <source>
        <dbReference type="Proteomes" id="UP000695562"/>
    </source>
</evidence>
<dbReference type="PROSITE" id="PS51565">
    <property type="entry name" value="SAM_MT85_SETD3"/>
    <property type="match status" value="1"/>
</dbReference>
<keyword evidence="4 7" id="KW-0808">Transferase</keyword>
<gene>
    <name evidence="10" type="ORF">CYY_000014</name>
</gene>
<dbReference type="InterPro" id="IPR036464">
    <property type="entry name" value="Rubisco_LSMT_subst-bd_sf"/>
</dbReference>
<dbReference type="InterPro" id="IPR046341">
    <property type="entry name" value="SET_dom_sf"/>
</dbReference>
<evidence type="ECO:0000256" key="2">
    <source>
        <dbReference type="ARBA" id="ARBA00022490"/>
    </source>
</evidence>
<feature type="compositionally biased region" description="Basic and acidic residues" evidence="8">
    <location>
        <begin position="516"/>
        <end position="549"/>
    </location>
</feature>
<dbReference type="Pfam" id="PF00856">
    <property type="entry name" value="SET"/>
    <property type="match status" value="1"/>
</dbReference>
<dbReference type="PROSITE" id="PS50280">
    <property type="entry name" value="SET"/>
    <property type="match status" value="1"/>
</dbReference>
<dbReference type="Gene3D" id="3.90.1410.10">
    <property type="entry name" value="set domain protein methyltransferase, domain 1"/>
    <property type="match status" value="1"/>
</dbReference>
<evidence type="ECO:0000256" key="3">
    <source>
        <dbReference type="ARBA" id="ARBA00022603"/>
    </source>
</evidence>
<comment type="caution">
    <text evidence="10">The sequence shown here is derived from an EMBL/GenBank/DDBJ whole genome shotgun (WGS) entry which is preliminary data.</text>
</comment>
<dbReference type="Proteomes" id="UP000695562">
    <property type="component" value="Unassembled WGS sequence"/>
</dbReference>
<evidence type="ECO:0000256" key="1">
    <source>
        <dbReference type="ARBA" id="ARBA00004496"/>
    </source>
</evidence>
<comment type="catalytic activity">
    <reaction evidence="7">
        <text>L-histidyl-[protein] + S-adenosyl-L-methionine = N(tele)-methyl-L-histidyl-[protein] + S-adenosyl-L-homocysteine + H(+)</text>
        <dbReference type="Rhea" id="RHEA:19369"/>
        <dbReference type="Rhea" id="RHEA-COMP:9745"/>
        <dbReference type="Rhea" id="RHEA-COMP:11600"/>
        <dbReference type="ChEBI" id="CHEBI:15378"/>
        <dbReference type="ChEBI" id="CHEBI:16367"/>
        <dbReference type="ChEBI" id="CHEBI:29979"/>
        <dbReference type="ChEBI" id="CHEBI:57856"/>
        <dbReference type="ChEBI" id="CHEBI:59789"/>
        <dbReference type="EC" id="2.1.1.85"/>
    </reaction>
</comment>
<dbReference type="GO" id="GO:0016279">
    <property type="term" value="F:protein-lysine N-methyltransferase activity"/>
    <property type="evidence" value="ECO:0007669"/>
    <property type="project" value="TreeGrafter"/>
</dbReference>
<evidence type="ECO:0000256" key="8">
    <source>
        <dbReference type="SAM" id="MobiDB-lite"/>
    </source>
</evidence>
<comment type="subcellular location">
    <subcellularLocation>
        <location evidence="1">Cytoplasm</location>
    </subcellularLocation>
</comment>
<evidence type="ECO:0000256" key="5">
    <source>
        <dbReference type="ARBA" id="ARBA00022691"/>
    </source>
</evidence>
<keyword evidence="6" id="KW-0009">Actin-binding</keyword>
<dbReference type="InterPro" id="IPR044428">
    <property type="entry name" value="SETD3_SET"/>
</dbReference>
<keyword evidence="11" id="KW-1185">Reference proteome</keyword>
<keyword evidence="5 7" id="KW-0949">S-adenosyl-L-methionine</keyword>